<reference evidence="5" key="1">
    <citation type="journal article" date="2019" name="Int. J. Syst. Evol. Microbiol.">
        <title>The Global Catalogue of Microorganisms (GCM) 10K type strain sequencing project: providing services to taxonomists for standard genome sequencing and annotation.</title>
        <authorList>
            <consortium name="The Broad Institute Genomics Platform"/>
            <consortium name="The Broad Institute Genome Sequencing Center for Infectious Disease"/>
            <person name="Wu L."/>
            <person name="Ma J."/>
        </authorList>
    </citation>
    <scope>NUCLEOTIDE SEQUENCE [LARGE SCALE GENOMIC DNA]</scope>
    <source>
        <strain evidence="5">NBRC 113072</strain>
    </source>
</reference>
<evidence type="ECO:0000256" key="3">
    <source>
        <dbReference type="ARBA" id="ARBA00022691"/>
    </source>
</evidence>
<evidence type="ECO:0000256" key="1">
    <source>
        <dbReference type="ARBA" id="ARBA00022603"/>
    </source>
</evidence>
<proteinExistence type="predicted"/>
<dbReference type="CDD" id="cd02440">
    <property type="entry name" value="AdoMet_MTases"/>
    <property type="match status" value="1"/>
</dbReference>
<evidence type="ECO:0000313" key="4">
    <source>
        <dbReference type="EMBL" id="GMA40643.1"/>
    </source>
</evidence>
<dbReference type="PROSITE" id="PS51608">
    <property type="entry name" value="SAM_MT_UBIE"/>
    <property type="match status" value="1"/>
</dbReference>
<dbReference type="PANTHER" id="PTHR43591:SF24">
    <property type="entry name" value="2-METHOXY-6-POLYPRENYL-1,4-BENZOQUINOL METHYLASE, MITOCHONDRIAL"/>
    <property type="match status" value="1"/>
</dbReference>
<gene>
    <name evidence="4" type="ORF">GCM10025883_26880</name>
</gene>
<accession>A0ABQ6IRS7</accession>
<dbReference type="PANTHER" id="PTHR43591">
    <property type="entry name" value="METHYLTRANSFERASE"/>
    <property type="match status" value="1"/>
</dbReference>
<dbReference type="Proteomes" id="UP001157126">
    <property type="component" value="Unassembled WGS sequence"/>
</dbReference>
<dbReference type="Gene3D" id="3.40.50.150">
    <property type="entry name" value="Vaccinia Virus protein VP39"/>
    <property type="match status" value="1"/>
</dbReference>
<keyword evidence="1" id="KW-0489">Methyltransferase</keyword>
<dbReference type="Pfam" id="PF01209">
    <property type="entry name" value="Ubie_methyltran"/>
    <property type="match status" value="1"/>
</dbReference>
<protein>
    <recommendedName>
        <fullName evidence="6">Methyltransferase domain-containing protein</fullName>
    </recommendedName>
</protein>
<dbReference type="SUPFAM" id="SSF53335">
    <property type="entry name" value="S-adenosyl-L-methionine-dependent methyltransferases"/>
    <property type="match status" value="1"/>
</dbReference>
<dbReference type="InterPro" id="IPR029063">
    <property type="entry name" value="SAM-dependent_MTases_sf"/>
</dbReference>
<organism evidence="4 5">
    <name type="scientific">Mobilicoccus caccae</name>
    <dbReference type="NCBI Taxonomy" id="1859295"/>
    <lineage>
        <taxon>Bacteria</taxon>
        <taxon>Bacillati</taxon>
        <taxon>Actinomycetota</taxon>
        <taxon>Actinomycetes</taxon>
        <taxon>Micrococcales</taxon>
        <taxon>Dermatophilaceae</taxon>
        <taxon>Mobilicoccus</taxon>
    </lineage>
</organism>
<dbReference type="InterPro" id="IPR004033">
    <property type="entry name" value="UbiE/COQ5_MeTrFase"/>
</dbReference>
<evidence type="ECO:0000313" key="5">
    <source>
        <dbReference type="Proteomes" id="UP001157126"/>
    </source>
</evidence>
<sequence>MRAGLDKEPADVARMFDAVAARYDLTNDVMTGGLVRRWRRVVEDAVAARPGEVVLDIAAGTGTSGLAFVEAGAHVVSADFSLGMIREGAERYSELDFVAADATRLPLADASVDVVTMSYGLRNVRDYEEPSRSSAA</sequence>
<comment type="caution">
    <text evidence="4">The sequence shown here is derived from an EMBL/GenBank/DDBJ whole genome shotgun (WGS) entry which is preliminary data.</text>
</comment>
<keyword evidence="2" id="KW-0808">Transferase</keyword>
<dbReference type="EMBL" id="BSUO01000001">
    <property type="protein sequence ID" value="GMA40643.1"/>
    <property type="molecule type" value="Genomic_DNA"/>
</dbReference>
<keyword evidence="5" id="KW-1185">Reference proteome</keyword>
<evidence type="ECO:0000256" key="2">
    <source>
        <dbReference type="ARBA" id="ARBA00022679"/>
    </source>
</evidence>
<keyword evidence="3" id="KW-0949">S-adenosyl-L-methionine</keyword>
<evidence type="ECO:0008006" key="6">
    <source>
        <dbReference type="Google" id="ProtNLM"/>
    </source>
</evidence>
<name>A0ABQ6IRS7_9MICO</name>